<feature type="site" description="Histone H3K4me3 binding" evidence="11">
    <location>
        <position position="217"/>
    </location>
</feature>
<feature type="binding site" evidence="12">
    <location>
        <position position="218"/>
    </location>
    <ligand>
        <name>Zn(2+)</name>
        <dbReference type="ChEBI" id="CHEBI:29105"/>
        <label>1</label>
    </ligand>
</feature>
<reference evidence="18" key="1">
    <citation type="submission" date="2022-11" db="UniProtKB">
        <authorList>
            <consortium name="WormBaseParasite"/>
        </authorList>
    </citation>
    <scope>IDENTIFICATION</scope>
</reference>
<comment type="function">
    <text evidence="14">Component of an histone acetyltransferase complex.</text>
</comment>
<dbReference type="InterPro" id="IPR024610">
    <property type="entry name" value="ING_N_histone-binding"/>
</dbReference>
<feature type="region of interest" description="Disordered" evidence="15">
    <location>
        <begin position="264"/>
        <end position="284"/>
    </location>
</feature>
<feature type="binding site" evidence="12">
    <location>
        <position position="220"/>
    </location>
    <ligand>
        <name>Zn(2+)</name>
        <dbReference type="ChEBI" id="CHEBI:29105"/>
        <label>1</label>
    </ligand>
</feature>
<feature type="binding site" evidence="12">
    <location>
        <position position="261"/>
    </location>
    <ligand>
        <name>Zn(2+)</name>
        <dbReference type="ChEBI" id="CHEBI:29105"/>
        <label>2</label>
    </ligand>
</feature>
<dbReference type="SMART" id="SM01408">
    <property type="entry name" value="ING"/>
    <property type="match status" value="1"/>
</dbReference>
<evidence type="ECO:0000256" key="2">
    <source>
        <dbReference type="ARBA" id="ARBA00010210"/>
    </source>
</evidence>
<dbReference type="PROSITE" id="PS50016">
    <property type="entry name" value="ZF_PHD_2"/>
    <property type="match status" value="1"/>
</dbReference>
<evidence type="ECO:0000256" key="15">
    <source>
        <dbReference type="SAM" id="MobiDB-lite"/>
    </source>
</evidence>
<feature type="site" description="Histone H3K4me3 binding" evidence="11">
    <location>
        <position position="232"/>
    </location>
</feature>
<name>A0A914MXD2_MELIC</name>
<keyword evidence="17" id="KW-1185">Reference proteome</keyword>
<keyword evidence="4 12" id="KW-0479">Metal-binding</keyword>
<dbReference type="SMART" id="SM00249">
    <property type="entry name" value="PHD"/>
    <property type="match status" value="1"/>
</dbReference>
<dbReference type="PANTHER" id="PTHR10333">
    <property type="entry name" value="INHIBITOR OF GROWTH PROTEIN"/>
    <property type="match status" value="1"/>
</dbReference>
<comment type="similarity">
    <text evidence="2 14">Belongs to the ING family.</text>
</comment>
<keyword evidence="10 14" id="KW-0539">Nucleus</keyword>
<dbReference type="SUPFAM" id="SSF57903">
    <property type="entry name" value="FYVE/PHD zinc finger"/>
    <property type="match status" value="1"/>
</dbReference>
<evidence type="ECO:0000256" key="14">
    <source>
        <dbReference type="RuleBase" id="RU361213"/>
    </source>
</evidence>
<dbReference type="Gene3D" id="3.30.40.10">
    <property type="entry name" value="Zinc/RING finger domain, C3HC4 (zinc finger)"/>
    <property type="match status" value="1"/>
</dbReference>
<evidence type="ECO:0000256" key="7">
    <source>
        <dbReference type="ARBA" id="ARBA00022853"/>
    </source>
</evidence>
<dbReference type="AlphaFoldDB" id="A0A914MXD2"/>
<dbReference type="InterPro" id="IPR019786">
    <property type="entry name" value="Zinc_finger_PHD-type_CS"/>
</dbReference>
<feature type="binding site" evidence="12">
    <location>
        <position position="236"/>
    </location>
    <ligand>
        <name>Zn(2+)</name>
        <dbReference type="ChEBI" id="CHEBI:29105"/>
        <label>2</label>
    </ligand>
</feature>
<comment type="subcellular location">
    <subcellularLocation>
        <location evidence="1 14">Nucleus</location>
    </subcellularLocation>
</comment>
<evidence type="ECO:0000256" key="1">
    <source>
        <dbReference type="ARBA" id="ARBA00004123"/>
    </source>
</evidence>
<keyword evidence="8" id="KW-0805">Transcription regulation</keyword>
<keyword evidence="9" id="KW-0804">Transcription</keyword>
<evidence type="ECO:0000256" key="3">
    <source>
        <dbReference type="ARBA" id="ARBA00022604"/>
    </source>
</evidence>
<comment type="domain">
    <text evidence="14">The PHD-type zinc finger mediates the binding to H3K4me3.</text>
</comment>
<evidence type="ECO:0000256" key="5">
    <source>
        <dbReference type="ARBA" id="ARBA00022771"/>
    </source>
</evidence>
<evidence type="ECO:0000313" key="17">
    <source>
        <dbReference type="Proteomes" id="UP000887563"/>
    </source>
</evidence>
<comment type="subunit">
    <text evidence="14">Component of an histone acetyltransferase complex. Interacts with H3K4me3 and to a lesser extent with H3K4me2.</text>
</comment>
<dbReference type="InterPro" id="IPR028651">
    <property type="entry name" value="ING_fam"/>
</dbReference>
<evidence type="ECO:0000256" key="13">
    <source>
        <dbReference type="PROSITE-ProRule" id="PRU00146"/>
    </source>
</evidence>
<feature type="region of interest" description="Disordered" evidence="15">
    <location>
        <begin position="120"/>
        <end position="183"/>
    </location>
</feature>
<feature type="site" description="Histone H3K4me3 binding" evidence="11">
    <location>
        <position position="240"/>
    </location>
</feature>
<proteinExistence type="inferred from homology"/>
<evidence type="ECO:0000256" key="8">
    <source>
        <dbReference type="ARBA" id="ARBA00023015"/>
    </source>
</evidence>
<dbReference type="GO" id="GO:0005634">
    <property type="term" value="C:nucleus"/>
    <property type="evidence" value="ECO:0007669"/>
    <property type="project" value="UniProtKB-SubCell"/>
</dbReference>
<protein>
    <recommendedName>
        <fullName evidence="14">Inhibitor of growth protein</fullName>
    </recommendedName>
</protein>
<feature type="compositionally biased region" description="Polar residues" evidence="15">
    <location>
        <begin position="155"/>
        <end position="170"/>
    </location>
</feature>
<keyword evidence="3" id="KW-0341">Growth regulation</keyword>
<accession>A0A914MXD2</accession>
<feature type="binding site" evidence="12">
    <location>
        <position position="258"/>
    </location>
    <ligand>
        <name>Zn(2+)</name>
        <dbReference type="ChEBI" id="CHEBI:29105"/>
        <label>2</label>
    </ligand>
</feature>
<evidence type="ECO:0000256" key="12">
    <source>
        <dbReference type="PIRSR" id="PIRSR628651-51"/>
    </source>
</evidence>
<dbReference type="Gene3D" id="6.10.140.1740">
    <property type="match status" value="1"/>
</dbReference>
<evidence type="ECO:0000259" key="16">
    <source>
        <dbReference type="PROSITE" id="PS50016"/>
    </source>
</evidence>
<feature type="binding site" evidence="12">
    <location>
        <position position="231"/>
    </location>
    <ligand>
        <name>Zn(2+)</name>
        <dbReference type="ChEBI" id="CHEBI:29105"/>
        <label>2</label>
    </ligand>
</feature>
<dbReference type="WBParaSite" id="Minc3s02653g31063">
    <property type="protein sequence ID" value="Minc3s02653g31063"/>
    <property type="gene ID" value="Minc3s02653g31063"/>
</dbReference>
<feature type="binding site" evidence="12">
    <location>
        <position position="242"/>
    </location>
    <ligand>
        <name>Zn(2+)</name>
        <dbReference type="ChEBI" id="CHEBI:29105"/>
        <label>1</label>
    </ligand>
</feature>
<keyword evidence="7 14" id="KW-0156">Chromatin regulator</keyword>
<keyword evidence="6 12" id="KW-0862">Zinc</keyword>
<feature type="compositionally biased region" description="Basic and acidic residues" evidence="15">
    <location>
        <begin position="264"/>
        <end position="275"/>
    </location>
</feature>
<evidence type="ECO:0000256" key="6">
    <source>
        <dbReference type="ARBA" id="ARBA00022833"/>
    </source>
</evidence>
<evidence type="ECO:0000256" key="9">
    <source>
        <dbReference type="ARBA" id="ARBA00023163"/>
    </source>
</evidence>
<organism evidence="17 18">
    <name type="scientific">Meloidogyne incognita</name>
    <name type="common">Southern root-knot nematode worm</name>
    <name type="synonym">Oxyuris incognita</name>
    <dbReference type="NCBI Taxonomy" id="6306"/>
    <lineage>
        <taxon>Eukaryota</taxon>
        <taxon>Metazoa</taxon>
        <taxon>Ecdysozoa</taxon>
        <taxon>Nematoda</taxon>
        <taxon>Chromadorea</taxon>
        <taxon>Rhabditida</taxon>
        <taxon>Tylenchina</taxon>
        <taxon>Tylenchomorpha</taxon>
        <taxon>Tylenchoidea</taxon>
        <taxon>Meloidogynidae</taxon>
        <taxon>Meloidogyninae</taxon>
        <taxon>Meloidogyne</taxon>
        <taxon>Meloidogyne incognita group</taxon>
    </lineage>
</organism>
<evidence type="ECO:0000256" key="11">
    <source>
        <dbReference type="PIRSR" id="PIRSR628651-50"/>
    </source>
</evidence>
<dbReference type="PANTHER" id="PTHR10333:SF103">
    <property type="entry name" value="INHIBITOR OF GROWTH PROTEIN 3"/>
    <property type="match status" value="1"/>
</dbReference>
<dbReference type="Pfam" id="PF12998">
    <property type="entry name" value="ING"/>
    <property type="match status" value="1"/>
</dbReference>
<feature type="domain" description="PHD-type" evidence="16">
    <location>
        <begin position="215"/>
        <end position="264"/>
    </location>
</feature>
<evidence type="ECO:0000313" key="18">
    <source>
        <dbReference type="WBParaSite" id="Minc3s02653g31063"/>
    </source>
</evidence>
<feature type="binding site" evidence="12">
    <location>
        <position position="245"/>
    </location>
    <ligand>
        <name>Zn(2+)</name>
        <dbReference type="ChEBI" id="CHEBI:29105"/>
        <label>1</label>
    </ligand>
</feature>
<dbReference type="InterPro" id="IPR011011">
    <property type="entry name" value="Znf_FYVE_PHD"/>
</dbReference>
<feature type="site" description="Histone H3K4me3 binding" evidence="11">
    <location>
        <position position="228"/>
    </location>
</feature>
<keyword evidence="5 13" id="KW-0863">Zinc-finger</keyword>
<evidence type="ECO:0000256" key="10">
    <source>
        <dbReference type="ARBA" id="ARBA00023242"/>
    </source>
</evidence>
<dbReference type="InterPro" id="IPR001965">
    <property type="entry name" value="Znf_PHD"/>
</dbReference>
<dbReference type="GO" id="GO:0035267">
    <property type="term" value="C:NuA4 histone acetyltransferase complex"/>
    <property type="evidence" value="ECO:0007669"/>
    <property type="project" value="TreeGrafter"/>
</dbReference>
<dbReference type="GO" id="GO:0006325">
    <property type="term" value="P:chromatin organization"/>
    <property type="evidence" value="ECO:0007669"/>
    <property type="project" value="UniProtKB-KW"/>
</dbReference>
<evidence type="ECO:0000256" key="4">
    <source>
        <dbReference type="ARBA" id="ARBA00022723"/>
    </source>
</evidence>
<sequence length="284" mass="32540">MASDLYEKCLKNARPVQQKMDSNMLSIRHLDVKYKLKEQEAKKKITKLVCSWNKLNRQEQRRNYEEIEECFAQARSFCDKKISIASETYELVDSFIQKLDSDTSKFNTLLALKQQQFNEIEEKGKKQTPSTSRNVFKKEDLQQSNKTSKHVTPLSPVSTTSRKARGTSSAPKKRKRTDTTVTEDISDVSLTTVTASQTPLIMPGHCDMPVDPNEPRYCICQQVSFGSMVCCDNKNCLIEWFHFPCVGLTSSPKGKWYCPQCRDGKEPNKPLKRENINNSMSKNS</sequence>
<dbReference type="Proteomes" id="UP000887563">
    <property type="component" value="Unplaced"/>
</dbReference>
<dbReference type="GO" id="GO:0008270">
    <property type="term" value="F:zinc ion binding"/>
    <property type="evidence" value="ECO:0007669"/>
    <property type="project" value="UniProtKB-KW"/>
</dbReference>
<dbReference type="InterPro" id="IPR013083">
    <property type="entry name" value="Znf_RING/FYVE/PHD"/>
</dbReference>
<dbReference type="InterPro" id="IPR019787">
    <property type="entry name" value="Znf_PHD-finger"/>
</dbReference>
<dbReference type="FunFam" id="3.30.40.10:FF:000021">
    <property type="entry name" value="Inhibitor of growth 2b"/>
    <property type="match status" value="1"/>
</dbReference>
<dbReference type="PROSITE" id="PS01359">
    <property type="entry name" value="ZF_PHD_1"/>
    <property type="match status" value="1"/>
</dbReference>
<dbReference type="CDD" id="cd15505">
    <property type="entry name" value="PHD_ING"/>
    <property type="match status" value="1"/>
</dbReference>